<dbReference type="Proteomes" id="UP001156215">
    <property type="component" value="Chromosome"/>
</dbReference>
<protein>
    <submittedName>
        <fullName evidence="2">Divalent-cation tolerance protein CutA</fullName>
    </submittedName>
</protein>
<dbReference type="PANTHER" id="PTHR23419:SF8">
    <property type="entry name" value="FI09726P"/>
    <property type="match status" value="1"/>
</dbReference>
<keyword evidence="3" id="KW-1185">Reference proteome</keyword>
<dbReference type="Gene3D" id="3.30.70.120">
    <property type="match status" value="1"/>
</dbReference>
<evidence type="ECO:0000313" key="3">
    <source>
        <dbReference type="Proteomes" id="UP001156215"/>
    </source>
</evidence>
<dbReference type="Pfam" id="PF03091">
    <property type="entry name" value="CutA1"/>
    <property type="match status" value="1"/>
</dbReference>
<evidence type="ECO:0000256" key="1">
    <source>
        <dbReference type="ARBA" id="ARBA00010169"/>
    </source>
</evidence>
<sequence>MDNVMLVYSTTPDLDTAKKIAQALVGEKLAACVGMMPGYQSVYRWQGAVLEASEVCLMIKTTKNQFAALSEKLVALHPYDVPELIAVPVTAGLPSYLQWVKDETSA</sequence>
<dbReference type="PANTHER" id="PTHR23419">
    <property type="entry name" value="DIVALENT CATION TOLERANCE CUTA-RELATED"/>
    <property type="match status" value="1"/>
</dbReference>
<accession>A0A9E9LT84</accession>
<dbReference type="EMBL" id="CP098242">
    <property type="protein sequence ID" value="WAW09215.1"/>
    <property type="molecule type" value="Genomic_DNA"/>
</dbReference>
<reference evidence="2" key="1">
    <citation type="journal article" date="2022" name="Front. Microbiol.">
        <title>New perspectives on an old grouping: The genomic and phenotypic variability of Oxalobacter formigenes and the implications for calcium oxalate stone prevention.</title>
        <authorList>
            <person name="Chmiel J.A."/>
            <person name="Carr C."/>
            <person name="Stuivenberg G.A."/>
            <person name="Venema R."/>
            <person name="Chanyi R.M."/>
            <person name="Al K.F."/>
            <person name="Giguere D."/>
            <person name="Say H."/>
            <person name="Akouris P.P."/>
            <person name="Dominguez Romero S.A."/>
            <person name="Kwong A."/>
            <person name="Tai V."/>
            <person name="Koval S.F."/>
            <person name="Razvi H."/>
            <person name="Bjazevic J."/>
            <person name="Burton J.P."/>
        </authorList>
    </citation>
    <scope>NUCLEOTIDE SEQUENCE</scope>
    <source>
        <strain evidence="2">WoOx3</strain>
    </source>
</reference>
<gene>
    <name evidence="2" type="ORF">NB640_07990</name>
</gene>
<dbReference type="AlphaFoldDB" id="A0A9E9LT84"/>
<dbReference type="RefSeq" id="WP_269308208.1">
    <property type="nucleotide sequence ID" value="NZ_CP098242.1"/>
</dbReference>
<comment type="similarity">
    <text evidence="1">Belongs to the CutA family.</text>
</comment>
<dbReference type="InterPro" id="IPR015867">
    <property type="entry name" value="N-reg_PII/ATP_PRibTrfase_C"/>
</dbReference>
<proteinExistence type="inferred from homology"/>
<evidence type="ECO:0000313" key="2">
    <source>
        <dbReference type="EMBL" id="WAW09215.1"/>
    </source>
</evidence>
<dbReference type="GO" id="GO:0010038">
    <property type="term" value="P:response to metal ion"/>
    <property type="evidence" value="ECO:0007669"/>
    <property type="project" value="InterPro"/>
</dbReference>
<dbReference type="SUPFAM" id="SSF54913">
    <property type="entry name" value="GlnB-like"/>
    <property type="match status" value="1"/>
</dbReference>
<dbReference type="InterPro" id="IPR011322">
    <property type="entry name" value="N-reg_PII-like_a/b"/>
</dbReference>
<dbReference type="GO" id="GO:0005507">
    <property type="term" value="F:copper ion binding"/>
    <property type="evidence" value="ECO:0007669"/>
    <property type="project" value="TreeGrafter"/>
</dbReference>
<organism evidence="2 3">
    <name type="scientific">Oxalobacter vibrioformis</name>
    <dbReference type="NCBI Taxonomy" id="933080"/>
    <lineage>
        <taxon>Bacteria</taxon>
        <taxon>Pseudomonadati</taxon>
        <taxon>Pseudomonadota</taxon>
        <taxon>Betaproteobacteria</taxon>
        <taxon>Burkholderiales</taxon>
        <taxon>Oxalobacteraceae</taxon>
        <taxon>Oxalobacter</taxon>
    </lineage>
</organism>
<dbReference type="InterPro" id="IPR004323">
    <property type="entry name" value="Ion_tolerance_CutA"/>
</dbReference>
<dbReference type="KEGG" id="ovb:NB640_07990"/>
<name>A0A9E9LT84_9BURK</name>